<dbReference type="PANTHER" id="PTHR35400">
    <property type="entry name" value="SLR1083 PROTEIN"/>
    <property type="match status" value="1"/>
</dbReference>
<sequence>MAIHQTLRRRFSVKDFARMVEIGIFTEDDRVELIDGEVIVMSPIGPRHTSLVKRLNALLSRQLASRMIISVQDPVQLTDDTEPLPDLAVLRCRDDFYAHAHPQSEDVLLIVEVADSSLAYGREEKVPRYARSGIPEVWVIDVEQETVTQYTHPDEQRYRNGVP</sequence>
<gene>
    <name evidence="2" type="ORF">ETSY2_48065</name>
</gene>
<dbReference type="CDD" id="cd06260">
    <property type="entry name" value="DUF820-like"/>
    <property type="match status" value="1"/>
</dbReference>
<dbReference type="HOGENOM" id="CLU_076312_2_0_7"/>
<reference evidence="2 3" key="1">
    <citation type="journal article" date="2014" name="Nature">
        <title>An environmental bacterial taxon with a large and distinct metabolic repertoire.</title>
        <authorList>
            <person name="Wilson M.C."/>
            <person name="Mori T."/>
            <person name="Ruckert C."/>
            <person name="Uria A.R."/>
            <person name="Helf M.J."/>
            <person name="Takada K."/>
            <person name="Gernert C."/>
            <person name="Steffens U.A."/>
            <person name="Heycke N."/>
            <person name="Schmitt S."/>
            <person name="Rinke C."/>
            <person name="Helfrich E.J."/>
            <person name="Brachmann A.O."/>
            <person name="Gurgui C."/>
            <person name="Wakimoto T."/>
            <person name="Kracht M."/>
            <person name="Crusemann M."/>
            <person name="Hentschel U."/>
            <person name="Abe I."/>
            <person name="Matsunaga S."/>
            <person name="Kalinowski J."/>
            <person name="Takeyama H."/>
            <person name="Piel J."/>
        </authorList>
    </citation>
    <scope>NUCLEOTIDE SEQUENCE [LARGE SCALE GENOMIC DNA]</scope>
    <source>
        <strain evidence="3">TSY2</strain>
    </source>
</reference>
<name>W4LDT5_9BACT</name>
<dbReference type="SUPFAM" id="SSF52980">
    <property type="entry name" value="Restriction endonuclease-like"/>
    <property type="match status" value="1"/>
</dbReference>
<dbReference type="Proteomes" id="UP000019140">
    <property type="component" value="Unassembled WGS sequence"/>
</dbReference>
<accession>W4LDT5</accession>
<comment type="caution">
    <text evidence="2">The sequence shown here is derived from an EMBL/GenBank/DDBJ whole genome shotgun (WGS) entry which is preliminary data.</text>
</comment>
<protein>
    <recommendedName>
        <fullName evidence="1">Putative restriction endonuclease domain-containing protein</fullName>
    </recommendedName>
</protein>
<evidence type="ECO:0000259" key="1">
    <source>
        <dbReference type="Pfam" id="PF05685"/>
    </source>
</evidence>
<dbReference type="InterPro" id="IPR008538">
    <property type="entry name" value="Uma2"/>
</dbReference>
<dbReference type="InterPro" id="IPR011335">
    <property type="entry name" value="Restrct_endonuc-II-like"/>
</dbReference>
<dbReference type="InterPro" id="IPR012296">
    <property type="entry name" value="Nuclease_put_TT1808"/>
</dbReference>
<organism evidence="2 3">
    <name type="scientific">Candidatus Entotheonella gemina</name>
    <dbReference type="NCBI Taxonomy" id="1429439"/>
    <lineage>
        <taxon>Bacteria</taxon>
        <taxon>Pseudomonadati</taxon>
        <taxon>Nitrospinota/Tectimicrobiota group</taxon>
        <taxon>Candidatus Tectimicrobiota</taxon>
        <taxon>Candidatus Entotheonellia</taxon>
        <taxon>Candidatus Entotheonellales</taxon>
        <taxon>Candidatus Entotheonellaceae</taxon>
        <taxon>Candidatus Entotheonella</taxon>
    </lineage>
</organism>
<feature type="domain" description="Putative restriction endonuclease" evidence="1">
    <location>
        <begin position="15"/>
        <end position="159"/>
    </location>
</feature>
<dbReference type="AlphaFoldDB" id="W4LDT5"/>
<proteinExistence type="predicted"/>
<evidence type="ECO:0000313" key="3">
    <source>
        <dbReference type="Proteomes" id="UP000019140"/>
    </source>
</evidence>
<feature type="non-terminal residue" evidence="2">
    <location>
        <position position="163"/>
    </location>
</feature>
<dbReference type="Pfam" id="PF05685">
    <property type="entry name" value="Uma2"/>
    <property type="match status" value="1"/>
</dbReference>
<keyword evidence="3" id="KW-1185">Reference proteome</keyword>
<dbReference type="Gene3D" id="3.90.1570.10">
    <property type="entry name" value="tt1808, chain A"/>
    <property type="match status" value="1"/>
</dbReference>
<evidence type="ECO:0000313" key="2">
    <source>
        <dbReference type="EMBL" id="ETW95481.1"/>
    </source>
</evidence>
<dbReference type="PANTHER" id="PTHR35400:SF1">
    <property type="entry name" value="SLR1083 PROTEIN"/>
    <property type="match status" value="1"/>
</dbReference>
<dbReference type="EMBL" id="AZHX01002311">
    <property type="protein sequence ID" value="ETW95481.1"/>
    <property type="molecule type" value="Genomic_DNA"/>
</dbReference>